<sequence>MRSRQRFEAIPPGGVGIYPPGKSVLSGREAPYALVHVLGAVEDKVDFTVGIGLRLVAGLQMAQHQVDRQLGVLAVVLIER</sequence>
<organism evidence="1 2">
    <name type="scientific">Klebsiella pneumoniae</name>
    <dbReference type="NCBI Taxonomy" id="573"/>
    <lineage>
        <taxon>Bacteria</taxon>
        <taxon>Pseudomonadati</taxon>
        <taxon>Pseudomonadota</taxon>
        <taxon>Gammaproteobacteria</taxon>
        <taxon>Enterobacterales</taxon>
        <taxon>Enterobacteriaceae</taxon>
        <taxon>Klebsiella/Raoultella group</taxon>
        <taxon>Klebsiella</taxon>
        <taxon>Klebsiella pneumoniae complex</taxon>
    </lineage>
</organism>
<evidence type="ECO:0000313" key="1">
    <source>
        <dbReference type="EMBL" id="SQC23406.1"/>
    </source>
</evidence>
<dbReference type="Proteomes" id="UP000250675">
    <property type="component" value="Unassembled WGS sequence"/>
</dbReference>
<protein>
    <submittedName>
        <fullName evidence="1">Uncharacterized protein</fullName>
    </submittedName>
</protein>
<proteinExistence type="predicted"/>
<evidence type="ECO:0000313" key="2">
    <source>
        <dbReference type="Proteomes" id="UP000250675"/>
    </source>
</evidence>
<dbReference type="EMBL" id="UASO01000004">
    <property type="protein sequence ID" value="SQC23406.1"/>
    <property type="molecule type" value="Genomic_DNA"/>
</dbReference>
<gene>
    <name evidence="1" type="ORF">NCTC9645_03504</name>
</gene>
<dbReference type="AlphaFoldDB" id="A0A2X3DF96"/>
<reference evidence="1 2" key="1">
    <citation type="submission" date="2018-06" db="EMBL/GenBank/DDBJ databases">
        <authorList>
            <consortium name="Pathogen Informatics"/>
            <person name="Doyle S."/>
        </authorList>
    </citation>
    <scope>NUCLEOTIDE SEQUENCE [LARGE SCALE GENOMIC DNA]</scope>
    <source>
        <strain evidence="1 2">NCTC9645</strain>
    </source>
</reference>
<accession>A0A2X3DF96</accession>
<name>A0A2X3DF96_KLEPN</name>